<dbReference type="InterPro" id="IPR018639">
    <property type="entry name" value="DUF2062"/>
</dbReference>
<evidence type="ECO:0000313" key="4">
    <source>
        <dbReference type="Proteomes" id="UP000005744"/>
    </source>
</evidence>
<dbReference type="OrthoDB" id="338645at2"/>
<accession>I3CIC6</accession>
<keyword evidence="1" id="KW-0472">Membrane</keyword>
<protein>
    <recommendedName>
        <fullName evidence="2">DUF2062 domain-containing protein</fullName>
    </recommendedName>
</protein>
<evidence type="ECO:0000256" key="1">
    <source>
        <dbReference type="SAM" id="Phobius"/>
    </source>
</evidence>
<organism evidence="3 4">
    <name type="scientific">Beggiatoa alba B18LD</name>
    <dbReference type="NCBI Taxonomy" id="395493"/>
    <lineage>
        <taxon>Bacteria</taxon>
        <taxon>Pseudomonadati</taxon>
        <taxon>Pseudomonadota</taxon>
        <taxon>Gammaproteobacteria</taxon>
        <taxon>Thiotrichales</taxon>
        <taxon>Thiotrichaceae</taxon>
        <taxon>Beggiatoa</taxon>
    </lineage>
</organism>
<dbReference type="RefSeq" id="WP_002690488.1">
    <property type="nucleotide sequence ID" value="NZ_JH600070.1"/>
</dbReference>
<dbReference type="Pfam" id="PF09835">
    <property type="entry name" value="DUF2062"/>
    <property type="match status" value="1"/>
</dbReference>
<feature type="transmembrane region" description="Helical" evidence="1">
    <location>
        <begin position="66"/>
        <end position="88"/>
    </location>
</feature>
<dbReference type="HOGENOM" id="CLU_119034_0_0_6"/>
<evidence type="ECO:0000313" key="3">
    <source>
        <dbReference type="EMBL" id="EIJ43369.1"/>
    </source>
</evidence>
<sequence>MNWIQKNITLFLDLLKQGLTPTQLALCVAWGVLLGIMPMLGVATVLCVVIAYFFGLNQVAIQLANYLAYPLQITGFYVFNLLGAQIIFTNNHLTLELLYRLLESNFYFLIEQFGVFILQAFIGWIISAPFVFLIIYLFFLWLFSRLIVRKPHPDTLQKAD</sequence>
<dbReference type="Proteomes" id="UP000005744">
    <property type="component" value="Unassembled WGS sequence"/>
</dbReference>
<feature type="transmembrane region" description="Helical" evidence="1">
    <location>
        <begin position="116"/>
        <end position="143"/>
    </location>
</feature>
<gene>
    <name evidence="3" type="ORF">BegalDRAFT_2526</name>
</gene>
<feature type="domain" description="DUF2062" evidence="2">
    <location>
        <begin position="10"/>
        <end position="150"/>
    </location>
</feature>
<dbReference type="STRING" id="395493.BegalDRAFT_2526"/>
<keyword evidence="1" id="KW-0812">Transmembrane</keyword>
<evidence type="ECO:0000259" key="2">
    <source>
        <dbReference type="Pfam" id="PF09835"/>
    </source>
</evidence>
<dbReference type="PANTHER" id="PTHR35102:SF1">
    <property type="entry name" value="E3 UBIQUITIN-PROTEIN LIGASE"/>
    <property type="match status" value="1"/>
</dbReference>
<feature type="transmembrane region" description="Helical" evidence="1">
    <location>
        <begin position="28"/>
        <end position="54"/>
    </location>
</feature>
<dbReference type="eggNOG" id="COG3216">
    <property type="taxonomic scope" value="Bacteria"/>
</dbReference>
<dbReference type="PANTHER" id="PTHR35102">
    <property type="entry name" value="E3 UBIQUITIN-PROTEIN LIGASE"/>
    <property type="match status" value="1"/>
</dbReference>
<reference evidence="3 4" key="1">
    <citation type="submission" date="2011-11" db="EMBL/GenBank/DDBJ databases">
        <title>Improved High-Quality Draft sequence of Beggiatoa alba B18lD.</title>
        <authorList>
            <consortium name="US DOE Joint Genome Institute"/>
            <person name="Lucas S."/>
            <person name="Han J."/>
            <person name="Lapidus A."/>
            <person name="Cheng J.-F."/>
            <person name="Goodwin L."/>
            <person name="Pitluck S."/>
            <person name="Peters L."/>
            <person name="Mikhailova N."/>
            <person name="Held B."/>
            <person name="Detter J.C."/>
            <person name="Han C."/>
            <person name="Tapia R."/>
            <person name="Land M."/>
            <person name="Hauser L."/>
            <person name="Kyrpides N."/>
            <person name="Ivanova N."/>
            <person name="Pagani I."/>
            <person name="Samuel K."/>
            <person name="Teske A."/>
            <person name="Mueller J."/>
            <person name="Woyke T."/>
        </authorList>
    </citation>
    <scope>NUCLEOTIDE SEQUENCE [LARGE SCALE GENOMIC DNA]</scope>
    <source>
        <strain evidence="3 4">B18LD</strain>
    </source>
</reference>
<dbReference type="EMBL" id="JH600070">
    <property type="protein sequence ID" value="EIJ43369.1"/>
    <property type="molecule type" value="Genomic_DNA"/>
</dbReference>
<name>I3CIC6_9GAMM</name>
<keyword evidence="1" id="KW-1133">Transmembrane helix</keyword>
<proteinExistence type="predicted"/>
<keyword evidence="4" id="KW-1185">Reference proteome</keyword>
<dbReference type="AlphaFoldDB" id="I3CIC6"/>